<dbReference type="CDD" id="cd19411">
    <property type="entry name" value="MCP2201-like_sensor"/>
    <property type="match status" value="1"/>
</dbReference>
<dbReference type="Gene3D" id="1.10.8.500">
    <property type="entry name" value="HAMP domain in histidine kinase"/>
    <property type="match status" value="1"/>
</dbReference>
<dbReference type="AlphaFoldDB" id="A0A317FJC6"/>
<dbReference type="PANTHER" id="PTHR32089:SF112">
    <property type="entry name" value="LYSOZYME-LIKE PROTEIN-RELATED"/>
    <property type="match status" value="1"/>
</dbReference>
<keyword evidence="4" id="KW-0812">Transmembrane</keyword>
<dbReference type="Pfam" id="PF00672">
    <property type="entry name" value="HAMP"/>
    <property type="match status" value="1"/>
</dbReference>
<dbReference type="Pfam" id="PF12729">
    <property type="entry name" value="4HB_MCP_1"/>
    <property type="match status" value="1"/>
</dbReference>
<evidence type="ECO:0000313" key="8">
    <source>
        <dbReference type="Proteomes" id="UP000245765"/>
    </source>
</evidence>
<dbReference type="PROSITE" id="PS50111">
    <property type="entry name" value="CHEMOTAXIS_TRANSDUC_2"/>
    <property type="match status" value="1"/>
</dbReference>
<dbReference type="InterPro" id="IPR003660">
    <property type="entry name" value="HAMP_dom"/>
</dbReference>
<dbReference type="SMART" id="SM00283">
    <property type="entry name" value="MA"/>
    <property type="match status" value="1"/>
</dbReference>
<proteinExistence type="inferred from homology"/>
<feature type="domain" description="Methyl-accepting transducer" evidence="5">
    <location>
        <begin position="317"/>
        <end position="539"/>
    </location>
</feature>
<evidence type="ECO:0000256" key="4">
    <source>
        <dbReference type="SAM" id="Phobius"/>
    </source>
</evidence>
<comment type="similarity">
    <text evidence="2">Belongs to the methyl-accepting chemotaxis (MCP) protein family.</text>
</comment>
<evidence type="ECO:0000256" key="3">
    <source>
        <dbReference type="PROSITE-ProRule" id="PRU00284"/>
    </source>
</evidence>
<dbReference type="CDD" id="cd06225">
    <property type="entry name" value="HAMP"/>
    <property type="match status" value="1"/>
</dbReference>
<dbReference type="GO" id="GO:0016020">
    <property type="term" value="C:membrane"/>
    <property type="evidence" value="ECO:0007669"/>
    <property type="project" value="InterPro"/>
</dbReference>
<dbReference type="SUPFAM" id="SSF141371">
    <property type="entry name" value="PilZ domain-like"/>
    <property type="match status" value="1"/>
</dbReference>
<dbReference type="PROSITE" id="PS50885">
    <property type="entry name" value="HAMP"/>
    <property type="match status" value="1"/>
</dbReference>
<feature type="domain" description="HAMP" evidence="6">
    <location>
        <begin position="223"/>
        <end position="276"/>
    </location>
</feature>
<dbReference type="RefSeq" id="WP_109868798.1">
    <property type="nucleotide sequence ID" value="NZ_QGNA01000001.1"/>
</dbReference>
<dbReference type="PRINTS" id="PR00260">
    <property type="entry name" value="CHEMTRNSDUCR"/>
</dbReference>
<evidence type="ECO:0000259" key="5">
    <source>
        <dbReference type="PROSITE" id="PS50111"/>
    </source>
</evidence>
<keyword evidence="4" id="KW-0472">Membrane</keyword>
<sequence>MTPPADGILGPRGGIGRRLLLGFAAVLALIVALGIVAVHRVNDISASLATVNDVNSVKQRYAINFRGSVHDRAISLRDVVLVTAAEERRAALEEIERLAAFYADSARRLDQIMATGVEVTPEESRILASIKQTEARTLPIIQSVIEAQRAGDAARAHALLLTQARPAFIEWLARINQFIDLQEAKNGVVARQARDVAEGFQELMAGLVALGLALGAGIAFWSLRAIAPLRALAGTMRRMAAGELGVTIPGSGRADEVGQMAEAVEVFRLQGEEAVNLRAQQEADRAAAHEAQVAALRGMADRVENETLVAMSRIAEQTRALAADAAEMAAAAGRVDQNAGAAGSAAGDSLRMTEQVAAAAEQLAAAIRAITTEVREAAEVSRATAADSSETETAIVDLSAAVAQIGDVTRLISEIASKTNLLALNATIEAARAGDAGKGFAVVAGEVKELAGQTAKATEEIRQHIESVSRRTEAAVGTVRRIAGSVARIDRFAANLAEAVGQQDNATREIARSIADATHATREATQRIAHVSADSRDAGGRAERTRAETASLAAAAESLTQQVVSIVRTSVPEVDRRQQPRENVHGRATLDIGGVTRTVEVVDSNSTGIGVTGADNLVPGQRGILHRPGQPSVAVEVRHARDGRAGLVFLEASRGSLARAA</sequence>
<dbReference type="GO" id="GO:0006935">
    <property type="term" value="P:chemotaxis"/>
    <property type="evidence" value="ECO:0007669"/>
    <property type="project" value="InterPro"/>
</dbReference>
<organism evidence="7 8">
    <name type="scientific">Falsiroseomonas bella</name>
    <dbReference type="NCBI Taxonomy" id="2184016"/>
    <lineage>
        <taxon>Bacteria</taxon>
        <taxon>Pseudomonadati</taxon>
        <taxon>Pseudomonadota</taxon>
        <taxon>Alphaproteobacteria</taxon>
        <taxon>Acetobacterales</taxon>
        <taxon>Roseomonadaceae</taxon>
        <taxon>Falsiroseomonas</taxon>
    </lineage>
</organism>
<dbReference type="SUPFAM" id="SSF58104">
    <property type="entry name" value="Methyl-accepting chemotaxis protein (MCP) signaling domain"/>
    <property type="match status" value="1"/>
</dbReference>
<dbReference type="Pfam" id="PF00015">
    <property type="entry name" value="MCPsignal"/>
    <property type="match status" value="1"/>
</dbReference>
<name>A0A317FJC6_9PROT</name>
<dbReference type="EMBL" id="QGNA01000001">
    <property type="protein sequence ID" value="PWS38177.1"/>
    <property type="molecule type" value="Genomic_DNA"/>
</dbReference>
<dbReference type="InterPro" id="IPR024478">
    <property type="entry name" value="HlyB_4HB_MCP"/>
</dbReference>
<dbReference type="InterPro" id="IPR004090">
    <property type="entry name" value="Chemotax_Me-accpt_rcpt"/>
</dbReference>
<dbReference type="OrthoDB" id="7295762at2"/>
<dbReference type="PANTHER" id="PTHR32089">
    <property type="entry name" value="METHYL-ACCEPTING CHEMOTAXIS PROTEIN MCPB"/>
    <property type="match status" value="1"/>
</dbReference>
<accession>A0A317FJC6</accession>
<gene>
    <name evidence="7" type="ORF">DFH01_02425</name>
</gene>
<dbReference type="Gene3D" id="1.10.287.950">
    <property type="entry name" value="Methyl-accepting chemotaxis protein"/>
    <property type="match status" value="1"/>
</dbReference>
<dbReference type="GO" id="GO:0007165">
    <property type="term" value="P:signal transduction"/>
    <property type="evidence" value="ECO:0007669"/>
    <property type="project" value="UniProtKB-KW"/>
</dbReference>
<evidence type="ECO:0000256" key="2">
    <source>
        <dbReference type="ARBA" id="ARBA00029447"/>
    </source>
</evidence>
<dbReference type="InterPro" id="IPR047347">
    <property type="entry name" value="YvaQ-like_sensor"/>
</dbReference>
<evidence type="ECO:0000313" key="7">
    <source>
        <dbReference type="EMBL" id="PWS38177.1"/>
    </source>
</evidence>
<evidence type="ECO:0000259" key="6">
    <source>
        <dbReference type="PROSITE" id="PS50885"/>
    </source>
</evidence>
<keyword evidence="1 3" id="KW-0807">Transducer</keyword>
<feature type="transmembrane region" description="Helical" evidence="4">
    <location>
        <begin position="20"/>
        <end position="38"/>
    </location>
</feature>
<keyword evidence="4" id="KW-1133">Transmembrane helix</keyword>
<dbReference type="GO" id="GO:0004888">
    <property type="term" value="F:transmembrane signaling receptor activity"/>
    <property type="evidence" value="ECO:0007669"/>
    <property type="project" value="InterPro"/>
</dbReference>
<dbReference type="Proteomes" id="UP000245765">
    <property type="component" value="Unassembled WGS sequence"/>
</dbReference>
<keyword evidence="8" id="KW-1185">Reference proteome</keyword>
<reference evidence="8" key="1">
    <citation type="submission" date="2018-05" db="EMBL/GenBank/DDBJ databases">
        <authorList>
            <person name="Du Z."/>
            <person name="Wang X."/>
        </authorList>
    </citation>
    <scope>NUCLEOTIDE SEQUENCE [LARGE SCALE GENOMIC DNA]</scope>
    <source>
        <strain evidence="8">CQN31</strain>
    </source>
</reference>
<protein>
    <submittedName>
        <fullName evidence="7">Methyl-accepting chemotaxis protein</fullName>
    </submittedName>
</protein>
<feature type="transmembrane region" description="Helical" evidence="4">
    <location>
        <begin position="203"/>
        <end position="223"/>
    </location>
</feature>
<comment type="caution">
    <text evidence="7">The sequence shown here is derived from an EMBL/GenBank/DDBJ whole genome shotgun (WGS) entry which is preliminary data.</text>
</comment>
<dbReference type="InterPro" id="IPR004089">
    <property type="entry name" value="MCPsignal_dom"/>
</dbReference>
<evidence type="ECO:0000256" key="1">
    <source>
        <dbReference type="ARBA" id="ARBA00023224"/>
    </source>
</evidence>
<dbReference type="SMART" id="SM00304">
    <property type="entry name" value="HAMP"/>
    <property type="match status" value="2"/>
</dbReference>